<dbReference type="RefSeq" id="WP_049645103.1">
    <property type="nucleotide sequence ID" value="NZ_LFTY01000002.1"/>
</dbReference>
<dbReference type="STRING" id="1675527.AIOL_004646"/>
<comment type="caution">
    <text evidence="2">The sequence shown here is derived from an EMBL/GenBank/DDBJ whole genome shotgun (WGS) entry which is preliminary data.</text>
</comment>
<dbReference type="AlphaFoldDB" id="A0A0J9ED62"/>
<dbReference type="OrthoDB" id="5377981at2"/>
<dbReference type="Proteomes" id="UP000037178">
    <property type="component" value="Unassembled WGS sequence"/>
</dbReference>
<dbReference type="InterPro" id="IPR012338">
    <property type="entry name" value="Beta-lactam/transpept-like"/>
</dbReference>
<name>A0A0J9ED62_9RHOB</name>
<dbReference type="Gene3D" id="3.40.710.10">
    <property type="entry name" value="DD-peptidase/beta-lactamase superfamily"/>
    <property type="match status" value="1"/>
</dbReference>
<evidence type="ECO:0000259" key="1">
    <source>
        <dbReference type="Pfam" id="PF00144"/>
    </source>
</evidence>
<dbReference type="InterPro" id="IPR001466">
    <property type="entry name" value="Beta-lactam-related"/>
</dbReference>
<keyword evidence="2" id="KW-0121">Carboxypeptidase</keyword>
<protein>
    <submittedName>
        <fullName evidence="2">D-alanyl-D-alanine carboxypeptidase</fullName>
        <ecNumber evidence="2">3.4.16.4</ecNumber>
    </submittedName>
</protein>
<keyword evidence="3" id="KW-1185">Reference proteome</keyword>
<organism evidence="2 3">
    <name type="scientific">Candidatus Rhodobacter oscarellae</name>
    <dbReference type="NCBI Taxonomy" id="1675527"/>
    <lineage>
        <taxon>Bacteria</taxon>
        <taxon>Pseudomonadati</taxon>
        <taxon>Pseudomonadota</taxon>
        <taxon>Alphaproteobacteria</taxon>
        <taxon>Rhodobacterales</taxon>
        <taxon>Rhodobacter group</taxon>
        <taxon>Rhodobacter</taxon>
    </lineage>
</organism>
<proteinExistence type="predicted"/>
<dbReference type="EC" id="3.4.16.4" evidence="2"/>
<evidence type="ECO:0000313" key="3">
    <source>
        <dbReference type="Proteomes" id="UP000037178"/>
    </source>
</evidence>
<accession>A0A0J9ED62</accession>
<evidence type="ECO:0000313" key="2">
    <source>
        <dbReference type="EMBL" id="KMW59664.1"/>
    </source>
</evidence>
<dbReference type="SUPFAM" id="SSF56601">
    <property type="entry name" value="beta-lactamase/transpeptidase-like"/>
    <property type="match status" value="1"/>
</dbReference>
<dbReference type="PANTHER" id="PTHR46825">
    <property type="entry name" value="D-ALANYL-D-ALANINE-CARBOXYPEPTIDASE/ENDOPEPTIDASE AMPH"/>
    <property type="match status" value="1"/>
</dbReference>
<dbReference type="PANTHER" id="PTHR46825:SF9">
    <property type="entry name" value="BETA-LACTAMASE-RELATED DOMAIN-CONTAINING PROTEIN"/>
    <property type="match status" value="1"/>
</dbReference>
<dbReference type="Pfam" id="PF00144">
    <property type="entry name" value="Beta-lactamase"/>
    <property type="match status" value="1"/>
</dbReference>
<keyword evidence="2" id="KW-0645">Protease</keyword>
<dbReference type="InterPro" id="IPR050491">
    <property type="entry name" value="AmpC-like"/>
</dbReference>
<reference evidence="2 3" key="1">
    <citation type="submission" date="2015-06" db="EMBL/GenBank/DDBJ databases">
        <title>Draft genome sequence of an Alphaproteobacteria species associated to the Mediterranean sponge Oscarella lobularis.</title>
        <authorList>
            <person name="Jourda C."/>
            <person name="Santini S."/>
            <person name="Claverie J.-M."/>
        </authorList>
    </citation>
    <scope>NUCLEOTIDE SEQUENCE [LARGE SCALE GENOMIC DNA]</scope>
    <source>
        <strain evidence="2">IGS</strain>
    </source>
</reference>
<sequence>MALDQILQALIDKECSKAHSHAVILRVQSGDGRVDFKGSAGEARPDTRFPIASVAKMFTATLIMQLVEKGQIELDQTVQSILTDVDLSGLHVVKGVDYGAVLTVRQLLHQTSGLADYYESDLANDLKLGKDRSYDLGEVLRMTQALAPQTAPGSGRSYYSDTNFQLLGAVIEAATGQSLDQALQTRICAPLGLTQTAVLTGTDVGLPVYHKDQLLKIPRILTSMGPDGGIISTLDEMMIFLRAFMQNQLFKPENAAQMRQWNRLFFPLHYGYGLMRIKLPRWMTLLRATPELIGHSGASGSFAYYAPEPDIYVIGTFNQTDAPRRPIGFMFKVLSFVAKHGGPR</sequence>
<gene>
    <name evidence="2" type="ORF">AIOL_004646</name>
</gene>
<keyword evidence="2" id="KW-0378">Hydrolase</keyword>
<dbReference type="EMBL" id="LFTY01000002">
    <property type="protein sequence ID" value="KMW59664.1"/>
    <property type="molecule type" value="Genomic_DNA"/>
</dbReference>
<dbReference type="PATRIC" id="fig|1675527.3.peg.4867"/>
<feature type="domain" description="Beta-lactamase-related" evidence="1">
    <location>
        <begin position="30"/>
        <end position="323"/>
    </location>
</feature>
<dbReference type="GO" id="GO:0009002">
    <property type="term" value="F:serine-type D-Ala-D-Ala carboxypeptidase activity"/>
    <property type="evidence" value="ECO:0007669"/>
    <property type="project" value="UniProtKB-EC"/>
</dbReference>